<organism evidence="1">
    <name type="scientific">Heligmosomoides polygyrus</name>
    <name type="common">Parasitic roundworm</name>
    <dbReference type="NCBI Taxonomy" id="6339"/>
    <lineage>
        <taxon>Eukaryota</taxon>
        <taxon>Metazoa</taxon>
        <taxon>Ecdysozoa</taxon>
        <taxon>Nematoda</taxon>
        <taxon>Chromadorea</taxon>
        <taxon>Rhabditida</taxon>
        <taxon>Rhabditina</taxon>
        <taxon>Rhabditomorpha</taxon>
        <taxon>Strongyloidea</taxon>
        <taxon>Heligmosomidae</taxon>
        <taxon>Heligmosomoides</taxon>
    </lineage>
</organism>
<evidence type="ECO:0000313" key="1">
    <source>
        <dbReference type="EMBL" id="VDO82143.1"/>
    </source>
</evidence>
<accession>A0A3P7ZV08</accession>
<dbReference type="GO" id="GO:1902884">
    <property type="term" value="P:positive regulation of response to oxidative stress"/>
    <property type="evidence" value="ECO:0007669"/>
    <property type="project" value="InterPro"/>
</dbReference>
<dbReference type="PANTHER" id="PTHR22900:SF10">
    <property type="entry name" value="CARBOHYDRATE SULFOTRANSFERASE"/>
    <property type="match status" value="1"/>
</dbReference>
<dbReference type="EMBL" id="UZAH01026540">
    <property type="protein sequence ID" value="VDO82143.1"/>
    <property type="molecule type" value="Genomic_DNA"/>
</dbReference>
<dbReference type="AlphaFoldDB" id="A0A3P7ZV08"/>
<sequence length="284" mass="33125">MEVNETTNRADVERTTKIAVIRHPIDRFLSGFVNKCLRPSTTEEYDCYGCGQSLSCFVQHFRAQLWDVYRENDPNYNFFITNHLAPQTWYCNFKEHLRDYVFIKHSHGRYGLSKMATEMNKILTHAGSPSSLRSEITDAILVGRSHHSTFSSKHRRRAEHELYSNKTLLHIITELYYYDFLIFDFAWPTRVAQSEEVPALACPDTRFLDFPSRPTKPSVVDCPVSDLKDKLRYRLMDPYTTCSSYKKHGENARAACRLPRSFHSAPYWETLTCVDGQWQPNRGC</sequence>
<dbReference type="Proteomes" id="UP000050761">
    <property type="component" value="Unassembled WGS sequence"/>
</dbReference>
<reference evidence="1 2" key="1">
    <citation type="submission" date="2018-11" db="EMBL/GenBank/DDBJ databases">
        <authorList>
            <consortium name="Pathogen Informatics"/>
        </authorList>
    </citation>
    <scope>NUCLEOTIDE SEQUENCE [LARGE SCALE GENOMIC DNA]</scope>
</reference>
<keyword evidence="2" id="KW-1185">Reference proteome</keyword>
<dbReference type="PANTHER" id="PTHR22900">
    <property type="entry name" value="PROTEIN CBG14245-RELATED"/>
    <property type="match status" value="1"/>
</dbReference>
<proteinExistence type="predicted"/>
<dbReference type="InterPro" id="IPR005331">
    <property type="entry name" value="Sulfotransferase"/>
</dbReference>
<name>A0A3P7ZV08_HELPZ</name>
<reference evidence="3" key="2">
    <citation type="submission" date="2019-09" db="UniProtKB">
        <authorList>
            <consortium name="WormBaseParasite"/>
        </authorList>
    </citation>
    <scope>IDENTIFICATION</scope>
</reference>
<dbReference type="WBParaSite" id="HPBE_0000976201-mRNA-1">
    <property type="protein sequence ID" value="HPBE_0000976201-mRNA-1"/>
    <property type="gene ID" value="HPBE_0000976201"/>
</dbReference>
<dbReference type="GO" id="GO:0050650">
    <property type="term" value="P:chondroitin sulfate proteoglycan biosynthetic process"/>
    <property type="evidence" value="ECO:0007669"/>
    <property type="project" value="InterPro"/>
</dbReference>
<gene>
    <name evidence="1" type="ORF">HPBE_LOCUS9763</name>
</gene>
<dbReference type="GO" id="GO:0016020">
    <property type="term" value="C:membrane"/>
    <property type="evidence" value="ECO:0007669"/>
    <property type="project" value="InterPro"/>
</dbReference>
<evidence type="ECO:0000313" key="2">
    <source>
        <dbReference type="Proteomes" id="UP000050761"/>
    </source>
</evidence>
<dbReference type="InterPro" id="IPR007669">
    <property type="entry name" value="Chst-1-like"/>
</dbReference>
<dbReference type="GO" id="GO:0047756">
    <property type="term" value="F:chondroitin 4-sulfotransferase activity"/>
    <property type="evidence" value="ECO:0007669"/>
    <property type="project" value="InterPro"/>
</dbReference>
<dbReference type="OrthoDB" id="408912at2759"/>
<protein>
    <submittedName>
        <fullName evidence="3">Sulfotransfer_1 domain-containing protein</fullName>
    </submittedName>
</protein>
<dbReference type="Pfam" id="PF03567">
    <property type="entry name" value="Sulfotransfer_2"/>
    <property type="match status" value="1"/>
</dbReference>
<evidence type="ECO:0000313" key="3">
    <source>
        <dbReference type="WBParaSite" id="HPBE_0000976201-mRNA-1"/>
    </source>
</evidence>